<dbReference type="PANTHER" id="PTHR30163:SF8">
    <property type="entry name" value="LYTIC MUREIN TRANSGLYCOSYLASE"/>
    <property type="match status" value="1"/>
</dbReference>
<comment type="caution">
    <text evidence="3">The sequence shown here is derived from an EMBL/GenBank/DDBJ whole genome shotgun (WGS) entry which is preliminary data.</text>
</comment>
<reference evidence="3 4" key="1">
    <citation type="submission" date="2019-01" db="EMBL/GenBank/DDBJ databases">
        <authorList>
            <person name="Chen W.-M."/>
        </authorList>
    </citation>
    <scope>NUCLEOTIDE SEQUENCE [LARGE SCALE GENOMIC DNA]</scope>
    <source>
        <strain evidence="3 4">FSY-9</strain>
    </source>
</reference>
<dbReference type="AlphaFoldDB" id="A0A437N8L4"/>
<dbReference type="InterPro" id="IPR023346">
    <property type="entry name" value="Lysozyme-like_dom_sf"/>
</dbReference>
<name>A0A437N8L4_9SPHN</name>
<proteinExistence type="predicted"/>
<gene>
    <name evidence="3" type="ORF">EOE18_05330</name>
</gene>
<evidence type="ECO:0000313" key="3">
    <source>
        <dbReference type="EMBL" id="RVU06259.1"/>
    </source>
</evidence>
<feature type="chain" id="PRO_5019217311" evidence="1">
    <location>
        <begin position="29"/>
        <end position="365"/>
    </location>
</feature>
<dbReference type="OrthoDB" id="9808544at2"/>
<dbReference type="PANTHER" id="PTHR30163">
    <property type="entry name" value="MEMBRANE-BOUND LYTIC MUREIN TRANSGLYCOSYLASE B"/>
    <property type="match status" value="1"/>
</dbReference>
<dbReference type="InterPro" id="IPR011970">
    <property type="entry name" value="MltB_2"/>
</dbReference>
<dbReference type="Gene3D" id="1.10.530.10">
    <property type="match status" value="1"/>
</dbReference>
<keyword evidence="1" id="KW-0732">Signal</keyword>
<dbReference type="InterPro" id="IPR031304">
    <property type="entry name" value="SLT_2"/>
</dbReference>
<keyword evidence="4" id="KW-1185">Reference proteome</keyword>
<evidence type="ECO:0000259" key="2">
    <source>
        <dbReference type="Pfam" id="PF13406"/>
    </source>
</evidence>
<dbReference type="Pfam" id="PF13406">
    <property type="entry name" value="SLT_2"/>
    <property type="match status" value="1"/>
</dbReference>
<protein>
    <submittedName>
        <fullName evidence="3">Lytic murein transglycosylase</fullName>
    </submittedName>
</protein>
<evidence type="ECO:0000313" key="4">
    <source>
        <dbReference type="Proteomes" id="UP000282837"/>
    </source>
</evidence>
<dbReference type="NCBIfam" id="TIGR02283">
    <property type="entry name" value="MltB_2"/>
    <property type="match status" value="1"/>
</dbReference>
<sequence length="365" mass="39412">MLNFRFKNWLSGAACCWLLASITTIADAQPAPIIPAQPLDLAPATAPTPQDPDGFQAYLQMLAARARAEGVSEATITAMTSGISYNPRVVQLDRNQPGASNSPTPPAYTPYRLSHVDAARINRGRAVLRGLGDTGAQVEARYGVPVPILLAIWGAETDYGAAKGGFDLARALATLAFEGRRRELFAGEFVALLKMADKGVPRDRLTGSWAGALGNPQFLPSVYLRYAKDADGDGLADIWNSRPDTLASIAAYFRSAGWQKGLPWGVQAQVPADLNRDALQSRLESPSCARVHARHSQWKTMAEWRALGVTSEKYLADNTLAALIEPDGIGKTAYLLTGNYRVILDYNCSNYYALSVGLLADEIAR</sequence>
<feature type="domain" description="Transglycosylase SLT" evidence="2">
    <location>
        <begin position="55"/>
        <end position="361"/>
    </location>
</feature>
<dbReference type="RefSeq" id="WP_127706979.1">
    <property type="nucleotide sequence ID" value="NZ_SACO01000003.1"/>
</dbReference>
<dbReference type="Proteomes" id="UP000282837">
    <property type="component" value="Unassembled WGS sequence"/>
</dbReference>
<dbReference type="EMBL" id="SACO01000003">
    <property type="protein sequence ID" value="RVU06259.1"/>
    <property type="molecule type" value="Genomic_DNA"/>
</dbReference>
<dbReference type="InterPro" id="IPR043426">
    <property type="entry name" value="MltB-like"/>
</dbReference>
<evidence type="ECO:0000256" key="1">
    <source>
        <dbReference type="SAM" id="SignalP"/>
    </source>
</evidence>
<accession>A0A437N8L4</accession>
<feature type="signal peptide" evidence="1">
    <location>
        <begin position="1"/>
        <end position="28"/>
    </location>
</feature>
<dbReference type="GO" id="GO:0009253">
    <property type="term" value="P:peptidoglycan catabolic process"/>
    <property type="evidence" value="ECO:0007669"/>
    <property type="project" value="TreeGrafter"/>
</dbReference>
<dbReference type="SUPFAM" id="SSF53955">
    <property type="entry name" value="Lysozyme-like"/>
    <property type="match status" value="1"/>
</dbReference>
<dbReference type="GO" id="GO:0008933">
    <property type="term" value="F:peptidoglycan lytic transglycosylase activity"/>
    <property type="evidence" value="ECO:0007669"/>
    <property type="project" value="TreeGrafter"/>
</dbReference>
<organism evidence="3 4">
    <name type="scientific">Novosphingobium umbonatum</name>
    <dbReference type="NCBI Taxonomy" id="1908524"/>
    <lineage>
        <taxon>Bacteria</taxon>
        <taxon>Pseudomonadati</taxon>
        <taxon>Pseudomonadota</taxon>
        <taxon>Alphaproteobacteria</taxon>
        <taxon>Sphingomonadales</taxon>
        <taxon>Sphingomonadaceae</taxon>
        <taxon>Novosphingobium</taxon>
    </lineage>
</organism>
<dbReference type="Gene3D" id="1.10.8.350">
    <property type="entry name" value="Bacterial muramidase"/>
    <property type="match status" value="1"/>
</dbReference>